<reference evidence="3 4" key="1">
    <citation type="journal article" date="2010" name="Science">
        <title>Genomic analysis of organismal complexity in the multicellular green alga Volvox carteri.</title>
        <authorList>
            <person name="Prochnik S.E."/>
            <person name="Umen J."/>
            <person name="Nedelcu A.M."/>
            <person name="Hallmann A."/>
            <person name="Miller S.M."/>
            <person name="Nishii I."/>
            <person name="Ferris P."/>
            <person name="Kuo A."/>
            <person name="Mitros T."/>
            <person name="Fritz-Laylin L.K."/>
            <person name="Hellsten U."/>
            <person name="Chapman J."/>
            <person name="Simakov O."/>
            <person name="Rensing S.A."/>
            <person name="Terry A."/>
            <person name="Pangilinan J."/>
            <person name="Kapitonov V."/>
            <person name="Jurka J."/>
            <person name="Salamov A."/>
            <person name="Shapiro H."/>
            <person name="Schmutz J."/>
            <person name="Grimwood J."/>
            <person name="Lindquist E."/>
            <person name="Lucas S."/>
            <person name="Grigoriev I.V."/>
            <person name="Schmitt R."/>
            <person name="Kirk D."/>
            <person name="Rokhsar D.S."/>
        </authorList>
    </citation>
    <scope>NUCLEOTIDE SEQUENCE [LARGE SCALE GENOMIC DNA]</scope>
    <source>
        <strain evidence="4">f. Nagariensis / Eve</strain>
    </source>
</reference>
<evidence type="ECO:0000313" key="3">
    <source>
        <dbReference type="EMBL" id="EFJ45226.1"/>
    </source>
</evidence>
<dbReference type="Proteomes" id="UP000001058">
    <property type="component" value="Unassembled WGS sequence"/>
</dbReference>
<organism evidence="4">
    <name type="scientific">Volvox carteri f. nagariensis</name>
    <dbReference type="NCBI Taxonomy" id="3068"/>
    <lineage>
        <taxon>Eukaryota</taxon>
        <taxon>Viridiplantae</taxon>
        <taxon>Chlorophyta</taxon>
        <taxon>core chlorophytes</taxon>
        <taxon>Chlorophyceae</taxon>
        <taxon>CS clade</taxon>
        <taxon>Chlamydomonadales</taxon>
        <taxon>Volvocaceae</taxon>
        <taxon>Volvox</taxon>
    </lineage>
</organism>
<gene>
    <name evidence="3" type="ORF">VOLCADRAFT_106040</name>
</gene>
<name>D8U4P9_VOLCA</name>
<dbReference type="EMBL" id="GL378358">
    <property type="protein sequence ID" value="EFJ45226.1"/>
    <property type="molecule type" value="Genomic_DNA"/>
</dbReference>
<feature type="signal peptide" evidence="2">
    <location>
        <begin position="1"/>
        <end position="21"/>
    </location>
</feature>
<evidence type="ECO:0000313" key="4">
    <source>
        <dbReference type="Proteomes" id="UP000001058"/>
    </source>
</evidence>
<dbReference type="OrthoDB" id="409848at2759"/>
<dbReference type="KEGG" id="vcn:VOLCADRAFT_106040"/>
<dbReference type="InParanoid" id="D8U4P9"/>
<dbReference type="eggNOG" id="ENOG502QWDR">
    <property type="taxonomic scope" value="Eukaryota"/>
</dbReference>
<keyword evidence="4" id="KW-1185">Reference proteome</keyword>
<dbReference type="FunCoup" id="D8U4P9">
    <property type="interactions" value="1"/>
</dbReference>
<feature type="chain" id="PRO_5003124166" evidence="2">
    <location>
        <begin position="22"/>
        <end position="532"/>
    </location>
</feature>
<dbReference type="PANTHER" id="PTHR38360:SF1">
    <property type="entry name" value="F12P19.7"/>
    <property type="match status" value="1"/>
</dbReference>
<dbReference type="PANTHER" id="PTHR38360">
    <property type="entry name" value="OS03G0120000 PROTEIN"/>
    <property type="match status" value="1"/>
</dbReference>
<proteinExistence type="predicted"/>
<keyword evidence="1" id="KW-1133">Transmembrane helix</keyword>
<feature type="transmembrane region" description="Helical" evidence="1">
    <location>
        <begin position="511"/>
        <end position="530"/>
    </location>
</feature>
<protein>
    <submittedName>
        <fullName evidence="3">Uncharacterized protein</fullName>
    </submittedName>
</protein>
<keyword evidence="1" id="KW-0812">Transmembrane</keyword>
<dbReference type="STRING" id="3068.D8U4P9"/>
<dbReference type="GeneID" id="9616329"/>
<dbReference type="RefSeq" id="XP_002953602.1">
    <property type="nucleotide sequence ID" value="XM_002953556.1"/>
</dbReference>
<sequence>MAAHNCLLLLAVAACLGFAHAAAPVRNPVDCVSSNLLSITGDVYPSTHQITRQSIQERTTVTVAQEFEIAYGNTYKIVTIAKSDTNETYLLYQCGTTKPVLSQIGLPEDTKVFSVPLQAVSVADTTAMYFMDMLGVKDRVSYVTPYVVDPCMQLLSSSVCGGRSSDNAPADAVDGKFGFYKDANASNSIMISATVELGPLHAAEYIKYVAAFFNREAVANRAFTAVYNAYTDLSASVLSYKTNNNVASPVVAWLYYQAKYSSSPEQIQVKFHSFRVQYTEDAGGVLPNLAQLKNVLANYTDVKVNTVGDLVLYNLNSTNTAAALRTILADVDIVIDESYVPGNVSQYTVASFLARYRLNESTAATDFKFLRTQNGLLRLDGTANAMGTTAWFEEAVARPDVVLHDLVTFIMPVVLQAANDKTAPRLVRSLIPVAPSTTSADGLLTLSGSGATVLTSANCPLQRCGSTIQPICPAVYLDCSGKLVTATVERPCPPTNCLNGTSGGAAGRAQATPLLLFVMLLVAAMAATAWRW</sequence>
<dbReference type="AlphaFoldDB" id="D8U4P9"/>
<keyword evidence="1" id="KW-0472">Membrane</keyword>
<accession>D8U4P9</accession>
<evidence type="ECO:0000256" key="1">
    <source>
        <dbReference type="SAM" id="Phobius"/>
    </source>
</evidence>
<evidence type="ECO:0000256" key="2">
    <source>
        <dbReference type="SAM" id="SignalP"/>
    </source>
</evidence>
<keyword evidence="2" id="KW-0732">Signal</keyword>